<proteinExistence type="predicted"/>
<organism evidence="2">
    <name type="scientific">Sesamum radiatum</name>
    <name type="common">Black benniseed</name>
    <dbReference type="NCBI Taxonomy" id="300843"/>
    <lineage>
        <taxon>Eukaryota</taxon>
        <taxon>Viridiplantae</taxon>
        <taxon>Streptophyta</taxon>
        <taxon>Embryophyta</taxon>
        <taxon>Tracheophyta</taxon>
        <taxon>Spermatophyta</taxon>
        <taxon>Magnoliopsida</taxon>
        <taxon>eudicotyledons</taxon>
        <taxon>Gunneridae</taxon>
        <taxon>Pentapetalae</taxon>
        <taxon>asterids</taxon>
        <taxon>lamiids</taxon>
        <taxon>Lamiales</taxon>
        <taxon>Pedaliaceae</taxon>
        <taxon>Sesamum</taxon>
    </lineage>
</organism>
<dbReference type="PANTHER" id="PTHR10775:SF166">
    <property type="entry name" value="OS04G0146034 PROTEIN"/>
    <property type="match status" value="1"/>
</dbReference>
<dbReference type="PANTHER" id="PTHR10775">
    <property type="entry name" value="OS08G0208400 PROTEIN"/>
    <property type="match status" value="1"/>
</dbReference>
<dbReference type="AlphaFoldDB" id="A0AAW2S1L4"/>
<reference evidence="2" key="2">
    <citation type="journal article" date="2024" name="Plant">
        <title>Genomic evolution and insights into agronomic trait innovations of Sesamum species.</title>
        <authorList>
            <person name="Miao H."/>
            <person name="Wang L."/>
            <person name="Qu L."/>
            <person name="Liu H."/>
            <person name="Sun Y."/>
            <person name="Le M."/>
            <person name="Wang Q."/>
            <person name="Wei S."/>
            <person name="Zheng Y."/>
            <person name="Lin W."/>
            <person name="Duan Y."/>
            <person name="Cao H."/>
            <person name="Xiong S."/>
            <person name="Wang X."/>
            <person name="Wei L."/>
            <person name="Li C."/>
            <person name="Ma Q."/>
            <person name="Ju M."/>
            <person name="Zhao R."/>
            <person name="Li G."/>
            <person name="Mu C."/>
            <person name="Tian Q."/>
            <person name="Mei H."/>
            <person name="Zhang T."/>
            <person name="Gao T."/>
            <person name="Zhang H."/>
        </authorList>
    </citation>
    <scope>NUCLEOTIDE SEQUENCE</scope>
    <source>
        <strain evidence="2">G02</strain>
    </source>
</reference>
<reference evidence="2" key="1">
    <citation type="submission" date="2020-06" db="EMBL/GenBank/DDBJ databases">
        <authorList>
            <person name="Li T."/>
            <person name="Hu X."/>
            <person name="Zhang T."/>
            <person name="Song X."/>
            <person name="Zhang H."/>
            <person name="Dai N."/>
            <person name="Sheng W."/>
            <person name="Hou X."/>
            <person name="Wei L."/>
        </authorList>
    </citation>
    <scope>NUCLEOTIDE SEQUENCE</scope>
    <source>
        <strain evidence="2">G02</strain>
        <tissue evidence="2">Leaf</tissue>
    </source>
</reference>
<evidence type="ECO:0000313" key="2">
    <source>
        <dbReference type="EMBL" id="KAL0386297.1"/>
    </source>
</evidence>
<feature type="compositionally biased region" description="Basic residues" evidence="1">
    <location>
        <begin position="190"/>
        <end position="199"/>
    </location>
</feature>
<dbReference type="EMBL" id="JACGWJ010000012">
    <property type="protein sequence ID" value="KAL0386297.1"/>
    <property type="molecule type" value="Genomic_DNA"/>
</dbReference>
<evidence type="ECO:0000256" key="1">
    <source>
        <dbReference type="SAM" id="MobiDB-lite"/>
    </source>
</evidence>
<dbReference type="InterPro" id="IPR004242">
    <property type="entry name" value="Transposase_21"/>
</dbReference>
<feature type="compositionally biased region" description="Low complexity" evidence="1">
    <location>
        <begin position="169"/>
        <end position="189"/>
    </location>
</feature>
<comment type="caution">
    <text evidence="2">The sequence shown here is derived from an EMBL/GenBank/DDBJ whole genome shotgun (WGS) entry which is preliminary data.</text>
</comment>
<feature type="region of interest" description="Disordered" evidence="1">
    <location>
        <begin position="157"/>
        <end position="210"/>
    </location>
</feature>
<dbReference type="Pfam" id="PF02992">
    <property type="entry name" value="Transposase_21"/>
    <property type="match status" value="1"/>
</dbReference>
<accession>A0AAW2S1L4</accession>
<gene>
    <name evidence="2" type="ORF">Sradi_3024000</name>
</gene>
<protein>
    <submittedName>
        <fullName evidence="2">Uncharacterized protein</fullName>
    </submittedName>
</protein>
<sequence length="210" mass="23898">MVIPGRLNSKHLIDVYLKSLIEELQDLWHMGVLMRNSAKNDTFMMRAALMWIVYDLPTYVMASGWRTVGVMGCPVYMEDTRAFYLQNDRKACYFDCHRQLLPLDHPIRIGDLEANGIGLHQLDCFKVEIRESIGWTKYRARRSRAQATRELAGLPTSFLGASSPGRELACSQTASSQGASSSRPQAGPGRRLRARRSRARQSADSWRQNY</sequence>
<name>A0AAW2S1L4_SESRA</name>